<dbReference type="EMBL" id="CM023479">
    <property type="protein sequence ID" value="KAH7973410.1"/>
    <property type="molecule type" value="Genomic_DNA"/>
</dbReference>
<proteinExistence type="predicted"/>
<organism evidence="1 2">
    <name type="scientific">Dermacentor silvarum</name>
    <name type="common">Tick</name>
    <dbReference type="NCBI Taxonomy" id="543639"/>
    <lineage>
        <taxon>Eukaryota</taxon>
        <taxon>Metazoa</taxon>
        <taxon>Ecdysozoa</taxon>
        <taxon>Arthropoda</taxon>
        <taxon>Chelicerata</taxon>
        <taxon>Arachnida</taxon>
        <taxon>Acari</taxon>
        <taxon>Parasitiformes</taxon>
        <taxon>Ixodida</taxon>
        <taxon>Ixodoidea</taxon>
        <taxon>Ixodidae</taxon>
        <taxon>Rhipicephalinae</taxon>
        <taxon>Dermacentor</taxon>
    </lineage>
</organism>
<comment type="caution">
    <text evidence="1">The sequence shown here is derived from an EMBL/GenBank/DDBJ whole genome shotgun (WGS) entry which is preliminary data.</text>
</comment>
<reference evidence="1" key="1">
    <citation type="submission" date="2020-05" db="EMBL/GenBank/DDBJ databases">
        <title>Large-scale comparative analyses of tick genomes elucidate their genetic diversity and vector capacities.</title>
        <authorList>
            <person name="Jia N."/>
            <person name="Wang J."/>
            <person name="Shi W."/>
            <person name="Du L."/>
            <person name="Sun Y."/>
            <person name="Zhan W."/>
            <person name="Jiang J."/>
            <person name="Wang Q."/>
            <person name="Zhang B."/>
            <person name="Ji P."/>
            <person name="Sakyi L.B."/>
            <person name="Cui X."/>
            <person name="Yuan T."/>
            <person name="Jiang B."/>
            <person name="Yang W."/>
            <person name="Lam T.T.-Y."/>
            <person name="Chang Q."/>
            <person name="Ding S."/>
            <person name="Wang X."/>
            <person name="Zhu J."/>
            <person name="Ruan X."/>
            <person name="Zhao L."/>
            <person name="Wei J."/>
            <person name="Que T."/>
            <person name="Du C."/>
            <person name="Cheng J."/>
            <person name="Dai P."/>
            <person name="Han X."/>
            <person name="Huang E."/>
            <person name="Gao Y."/>
            <person name="Liu J."/>
            <person name="Shao H."/>
            <person name="Ye R."/>
            <person name="Li L."/>
            <person name="Wei W."/>
            <person name="Wang X."/>
            <person name="Wang C."/>
            <person name="Yang T."/>
            <person name="Huo Q."/>
            <person name="Li W."/>
            <person name="Guo W."/>
            <person name="Chen H."/>
            <person name="Zhou L."/>
            <person name="Ni X."/>
            <person name="Tian J."/>
            <person name="Zhou Y."/>
            <person name="Sheng Y."/>
            <person name="Liu T."/>
            <person name="Pan Y."/>
            <person name="Xia L."/>
            <person name="Li J."/>
            <person name="Zhao F."/>
            <person name="Cao W."/>
        </authorList>
    </citation>
    <scope>NUCLEOTIDE SEQUENCE</scope>
    <source>
        <strain evidence="1">Dsil-2018</strain>
    </source>
</reference>
<name>A0ACB8DM37_DERSI</name>
<protein>
    <submittedName>
        <fullName evidence="1">Uncharacterized protein</fullName>
    </submittedName>
</protein>
<gene>
    <name evidence="1" type="ORF">HPB49_000836</name>
</gene>
<evidence type="ECO:0000313" key="1">
    <source>
        <dbReference type="EMBL" id="KAH7973410.1"/>
    </source>
</evidence>
<evidence type="ECO:0000313" key="2">
    <source>
        <dbReference type="Proteomes" id="UP000821865"/>
    </source>
</evidence>
<keyword evidence="2" id="KW-1185">Reference proteome</keyword>
<accession>A0ACB8DM37</accession>
<dbReference type="Proteomes" id="UP000821865">
    <property type="component" value="Chromosome 10"/>
</dbReference>
<sequence>MASPSQQGQDGDVLSPEYMALLQSLCRLTQPTVNEISGIFNGEFRRALGDGKTKPSKRSEAQSTSRGGPSTSRGAPSRGSRKRGGKSASRGRGKGRGRKGAKGDDPDDDDGDDGGNGGVADNGYQRGCTWEPDQKPCWIIAELDPWNRTLAKGFFELHEHKWGELTLQGYAWPDTSPPTLPEVLRVSLLVHLLLRQHRCVLRVVLDMVINKLEPMIFWHAIKSCAGGLKFFQFYSDDAHLFGQVPQADAVMWAHSVATLASVRIIHLARVFFDREIALVLGRYVEDSTALIDLTLNGVTADSDDAATFLDYVARNRTLTKMWLQQDLLMARGGDALANVVRNHVTLDSLEVAGAGTATPSAVLKAAVQSPSLRSLIVNRCVISAPDVRAMAAALTRRPPSPATAEGATAAPPSPTSHLENLSFLSCGGTDARLQRAYASLIGGVLLRLTVTDCSVADVFASAVAKKLSTDTRLRELFVQHNPFTTNGRRTIVQALQVNKTLETLAISLMPAPDLSRMFDIIRELDVSRLILGWGNPSGFDFAEGNHLCRVSSAFFDLDRRDPEDARVLLDTLASSRQVNAVSLECTHFSVPAVLRHLAEAVGKTKYLRELKLTLDVPEAYVVSALRAMEDNKSVHRLHLSKITFKRRAVKALGRMVEQNRTINLLNIDLMQSGIDNWTQLRSVCRELKEAILRNRFLISVNVTVGNDNRASDYPIKEALRRNMMIVNQAIRFVYGSMNKSHALAFETLQYSLSVKHMMCEHFDITERDALAKIDDARNRLAANYFILTGVIRERITCDRRGKATIGELDMDLLARICSYLSLTDVMDV</sequence>